<accession>A0A2N8ZI37</accession>
<name>A0A2N8ZI37_9VIBR</name>
<protein>
    <submittedName>
        <fullName evidence="1">Uncharacterized protein</fullName>
    </submittedName>
</protein>
<reference evidence="1 2" key="1">
    <citation type="submission" date="2017-10" db="EMBL/GenBank/DDBJ databases">
        <authorList>
            <person name="Banno H."/>
            <person name="Chua N.-H."/>
        </authorList>
    </citation>
    <scope>NUCLEOTIDE SEQUENCE [LARGE SCALE GENOMIC DNA]</scope>
    <source>
        <strain evidence="1">Vibrio tapetis CECT4600</strain>
    </source>
</reference>
<dbReference type="EMBL" id="LT960611">
    <property type="protein sequence ID" value="SON51526.1"/>
    <property type="molecule type" value="Genomic_DNA"/>
</dbReference>
<keyword evidence="2" id="KW-1185">Reference proteome</keyword>
<dbReference type="Proteomes" id="UP000235828">
    <property type="component" value="Chromosome A"/>
</dbReference>
<proteinExistence type="predicted"/>
<sequence length="54" mass="5958">MTISKSTIQGYNGIAITDDKYQIILHSQVWGNVGEQQTLKPVTPFLCSSSTKTK</sequence>
<organism evidence="1 2">
    <name type="scientific">Vibrio tapetis subsp. tapetis</name>
    <dbReference type="NCBI Taxonomy" id="1671868"/>
    <lineage>
        <taxon>Bacteria</taxon>
        <taxon>Pseudomonadati</taxon>
        <taxon>Pseudomonadota</taxon>
        <taxon>Gammaproteobacteria</taxon>
        <taxon>Vibrionales</taxon>
        <taxon>Vibrionaceae</taxon>
        <taxon>Vibrio</taxon>
    </lineage>
</organism>
<dbReference type="AlphaFoldDB" id="A0A2N8ZI37"/>
<evidence type="ECO:0000313" key="1">
    <source>
        <dbReference type="EMBL" id="SON51526.1"/>
    </source>
</evidence>
<dbReference type="KEGG" id="vta:A3579"/>
<gene>
    <name evidence="1" type="ORF">VTAP4600_A3579</name>
</gene>
<evidence type="ECO:0000313" key="2">
    <source>
        <dbReference type="Proteomes" id="UP000235828"/>
    </source>
</evidence>